<evidence type="ECO:0000313" key="3">
    <source>
        <dbReference type="Proteomes" id="UP001163046"/>
    </source>
</evidence>
<protein>
    <submittedName>
        <fullName evidence="2">Uncharacterized protein</fullName>
    </submittedName>
</protein>
<name>A0A9X0A7M4_9CNID</name>
<keyword evidence="3" id="KW-1185">Reference proteome</keyword>
<evidence type="ECO:0000256" key="1">
    <source>
        <dbReference type="SAM" id="MobiDB-lite"/>
    </source>
</evidence>
<feature type="compositionally biased region" description="Polar residues" evidence="1">
    <location>
        <begin position="104"/>
        <end position="113"/>
    </location>
</feature>
<feature type="compositionally biased region" description="Polar residues" evidence="1">
    <location>
        <begin position="1"/>
        <end position="11"/>
    </location>
</feature>
<proteinExistence type="predicted"/>
<feature type="region of interest" description="Disordered" evidence="1">
    <location>
        <begin position="1"/>
        <end position="113"/>
    </location>
</feature>
<reference evidence="2" key="1">
    <citation type="submission" date="2023-01" db="EMBL/GenBank/DDBJ databases">
        <title>Genome assembly of the deep-sea coral Lophelia pertusa.</title>
        <authorList>
            <person name="Herrera S."/>
            <person name="Cordes E."/>
        </authorList>
    </citation>
    <scope>NUCLEOTIDE SEQUENCE</scope>
    <source>
        <strain evidence="2">USNM1676648</strain>
        <tissue evidence="2">Polyp</tissue>
    </source>
</reference>
<sequence length="170" mass="17941">MKMWSPSSCRFTDSADFIPKTGAGQINKPHQINSGNENKAACSSEPSKASKANEALNHVDLDDEAASDDSGSSKSSDSDKESFIDPSMGGSSIEQLLKKPGPVGTQTASSPFTGDQMRAIQQNSASVNYTGVKVARVTPAPRPAGTATPLGLHRPLDRVLEEQNPAGWVR</sequence>
<organism evidence="2 3">
    <name type="scientific">Desmophyllum pertusum</name>
    <dbReference type="NCBI Taxonomy" id="174260"/>
    <lineage>
        <taxon>Eukaryota</taxon>
        <taxon>Metazoa</taxon>
        <taxon>Cnidaria</taxon>
        <taxon>Anthozoa</taxon>
        <taxon>Hexacorallia</taxon>
        <taxon>Scleractinia</taxon>
        <taxon>Caryophylliina</taxon>
        <taxon>Caryophylliidae</taxon>
        <taxon>Desmophyllum</taxon>
    </lineage>
</organism>
<feature type="compositionally biased region" description="Low complexity" evidence="1">
    <location>
        <begin position="138"/>
        <end position="149"/>
    </location>
</feature>
<dbReference type="Proteomes" id="UP001163046">
    <property type="component" value="Unassembled WGS sequence"/>
</dbReference>
<feature type="region of interest" description="Disordered" evidence="1">
    <location>
        <begin position="138"/>
        <end position="170"/>
    </location>
</feature>
<gene>
    <name evidence="2" type="ORF">OS493_000760</name>
</gene>
<dbReference type="AlphaFoldDB" id="A0A9X0A7M4"/>
<evidence type="ECO:0000313" key="2">
    <source>
        <dbReference type="EMBL" id="KAJ7394923.1"/>
    </source>
</evidence>
<feature type="compositionally biased region" description="Polar residues" evidence="1">
    <location>
        <begin position="28"/>
        <end position="37"/>
    </location>
</feature>
<comment type="caution">
    <text evidence="2">The sequence shown here is derived from an EMBL/GenBank/DDBJ whole genome shotgun (WGS) entry which is preliminary data.</text>
</comment>
<dbReference type="EMBL" id="MU825396">
    <property type="protein sequence ID" value="KAJ7394923.1"/>
    <property type="molecule type" value="Genomic_DNA"/>
</dbReference>
<accession>A0A9X0A7M4</accession>